<sequence>MLKMRFFDLDPSAKRQLHEPTLRSPPPTAKPALAPAPAPALATPAPLVRAPPPADLPLGTSIPPHEPHAVSVSLPEWRDVIGYEEGTKCVHDSLQAGYPRFVYASAVQDLFAACRMRFSQPGEDVLVLPTRADADACRAFLVAQHPGRRVRVVEYALPRSRDARGVLLEMVAFPADLAKTAKAFWQHSGAIVSSRMAEHAMRLIGDAERHPRTVEPPVVAARRCPDPLPLAADAKRVVKRRIASYFDAAADDVYLFSCGMNAIWHAHRAVTRLRPGQTVQFGFPYLDTLKIQEKFNAHGAIFLGHGDKNDLHTLSILARDANPPLSAVFCEFPSNPLLKVPPLNALRALADKHGFMVVVDDTVASFANVNVLPVADVVVSSLTKVFSGDSNVMGGSMVLNRSSRYYDQLKSHMQTQYEDGLWDGDAVFLEHNSRPFAERVRVINSNTEVVVDYLAKNPLVDRVYYPTLTDRAAYDAFRVASSDSGYGALLSVQFPTELQAATFYDALHVAKGPSLGTTFTLACPYTIMAHYTELAWAAEFGVCRWLVRISVGTEDVGVLLEILRRALAAVEALPPAETGRGKVATVVVKSVHGMEVGERDVIERPRHASGHGMPIRCFAPVASWL</sequence>
<dbReference type="GO" id="GO:0019346">
    <property type="term" value="P:transsulfuration"/>
    <property type="evidence" value="ECO:0007669"/>
    <property type="project" value="InterPro"/>
</dbReference>
<dbReference type="InterPro" id="IPR015422">
    <property type="entry name" value="PyrdxlP-dep_Trfase_small"/>
</dbReference>
<evidence type="ECO:0000256" key="2">
    <source>
        <dbReference type="ARBA" id="ARBA00022898"/>
    </source>
</evidence>
<comment type="cofactor">
    <cofactor evidence="1">
        <name>pyridoxal 5'-phosphate</name>
        <dbReference type="ChEBI" id="CHEBI:597326"/>
    </cofactor>
</comment>
<dbReference type="AlphaFoldDB" id="A0A0L0TE35"/>
<reference evidence="4 5" key="1">
    <citation type="submission" date="2009-11" db="EMBL/GenBank/DDBJ databases">
        <title>Annotation of Allomyces macrogynus ATCC 38327.</title>
        <authorList>
            <consortium name="The Broad Institute Genome Sequencing Platform"/>
            <person name="Russ C."/>
            <person name="Cuomo C."/>
            <person name="Burger G."/>
            <person name="Gray M.W."/>
            <person name="Holland P.W.H."/>
            <person name="King N."/>
            <person name="Lang F.B.F."/>
            <person name="Roger A.J."/>
            <person name="Ruiz-Trillo I."/>
            <person name="Young S.K."/>
            <person name="Zeng Q."/>
            <person name="Gargeya S."/>
            <person name="Fitzgerald M."/>
            <person name="Haas B."/>
            <person name="Abouelleil A."/>
            <person name="Alvarado L."/>
            <person name="Arachchi H.M."/>
            <person name="Berlin A."/>
            <person name="Chapman S.B."/>
            <person name="Gearin G."/>
            <person name="Goldberg J."/>
            <person name="Griggs A."/>
            <person name="Gujja S."/>
            <person name="Hansen M."/>
            <person name="Heiman D."/>
            <person name="Howarth C."/>
            <person name="Larimer J."/>
            <person name="Lui A."/>
            <person name="MacDonald P.J.P."/>
            <person name="McCowen C."/>
            <person name="Montmayeur A."/>
            <person name="Murphy C."/>
            <person name="Neiman D."/>
            <person name="Pearson M."/>
            <person name="Priest M."/>
            <person name="Roberts A."/>
            <person name="Saif S."/>
            <person name="Shea T."/>
            <person name="Sisk P."/>
            <person name="Stolte C."/>
            <person name="Sykes S."/>
            <person name="Wortman J."/>
            <person name="Nusbaum C."/>
            <person name="Birren B."/>
        </authorList>
    </citation>
    <scope>NUCLEOTIDE SEQUENCE [LARGE SCALE GENOMIC DNA]</scope>
    <source>
        <strain evidence="4 5">ATCC 38327</strain>
    </source>
</reference>
<proteinExistence type="predicted"/>
<gene>
    <name evidence="4" type="ORF">AMAG_17277</name>
</gene>
<accession>A0A0L0TE35</accession>
<dbReference type="GO" id="GO:0003962">
    <property type="term" value="F:cystathionine gamma-synthase activity"/>
    <property type="evidence" value="ECO:0007669"/>
    <property type="project" value="TreeGrafter"/>
</dbReference>
<dbReference type="Gene3D" id="3.90.1150.10">
    <property type="entry name" value="Aspartate Aminotransferase, domain 1"/>
    <property type="match status" value="1"/>
</dbReference>
<dbReference type="VEuPathDB" id="FungiDB:AMAG_17277"/>
<dbReference type="OMA" id="FPVAKQY"/>
<evidence type="ECO:0000256" key="3">
    <source>
        <dbReference type="SAM" id="MobiDB-lite"/>
    </source>
</evidence>
<evidence type="ECO:0008006" key="6">
    <source>
        <dbReference type="Google" id="ProtNLM"/>
    </source>
</evidence>
<dbReference type="InterPro" id="IPR015424">
    <property type="entry name" value="PyrdxlP-dep_Trfase"/>
</dbReference>
<reference evidence="5" key="2">
    <citation type="submission" date="2009-11" db="EMBL/GenBank/DDBJ databases">
        <title>The Genome Sequence of Allomyces macrogynus strain ATCC 38327.</title>
        <authorList>
            <consortium name="The Broad Institute Genome Sequencing Platform"/>
            <person name="Russ C."/>
            <person name="Cuomo C."/>
            <person name="Shea T."/>
            <person name="Young S.K."/>
            <person name="Zeng Q."/>
            <person name="Koehrsen M."/>
            <person name="Haas B."/>
            <person name="Borodovsky M."/>
            <person name="Guigo R."/>
            <person name="Alvarado L."/>
            <person name="Berlin A."/>
            <person name="Borenstein D."/>
            <person name="Chen Z."/>
            <person name="Engels R."/>
            <person name="Freedman E."/>
            <person name="Gellesch M."/>
            <person name="Goldberg J."/>
            <person name="Griggs A."/>
            <person name="Gujja S."/>
            <person name="Heiman D."/>
            <person name="Hepburn T."/>
            <person name="Howarth C."/>
            <person name="Jen D."/>
            <person name="Larson L."/>
            <person name="Lewis B."/>
            <person name="Mehta T."/>
            <person name="Park D."/>
            <person name="Pearson M."/>
            <person name="Roberts A."/>
            <person name="Saif S."/>
            <person name="Shenoy N."/>
            <person name="Sisk P."/>
            <person name="Stolte C."/>
            <person name="Sykes S."/>
            <person name="Walk T."/>
            <person name="White J."/>
            <person name="Yandava C."/>
            <person name="Burger G."/>
            <person name="Gray M.W."/>
            <person name="Holland P.W.H."/>
            <person name="King N."/>
            <person name="Lang F.B.F."/>
            <person name="Roger A.J."/>
            <person name="Ruiz-Trillo I."/>
            <person name="Lander E."/>
            <person name="Nusbaum C."/>
        </authorList>
    </citation>
    <scope>NUCLEOTIDE SEQUENCE [LARGE SCALE GENOMIC DNA]</scope>
    <source>
        <strain evidence="5">ATCC 38327</strain>
    </source>
</reference>
<evidence type="ECO:0000256" key="1">
    <source>
        <dbReference type="ARBA" id="ARBA00001933"/>
    </source>
</evidence>
<dbReference type="OrthoDB" id="10047078at2759"/>
<dbReference type="STRING" id="578462.A0A0L0TE35"/>
<dbReference type="SUPFAM" id="SSF53383">
    <property type="entry name" value="PLP-dependent transferases"/>
    <property type="match status" value="1"/>
</dbReference>
<dbReference type="Pfam" id="PF01053">
    <property type="entry name" value="Cys_Met_Meta_PP"/>
    <property type="match status" value="1"/>
</dbReference>
<keyword evidence="5" id="KW-1185">Reference proteome</keyword>
<dbReference type="InterPro" id="IPR015421">
    <property type="entry name" value="PyrdxlP-dep_Trfase_major"/>
</dbReference>
<dbReference type="InterPro" id="IPR000277">
    <property type="entry name" value="Cys/Met-Metab_PyrdxlP-dep_enz"/>
</dbReference>
<evidence type="ECO:0000313" key="5">
    <source>
        <dbReference type="Proteomes" id="UP000054350"/>
    </source>
</evidence>
<keyword evidence="2" id="KW-0663">Pyridoxal phosphate</keyword>
<dbReference type="Proteomes" id="UP000054350">
    <property type="component" value="Unassembled WGS sequence"/>
</dbReference>
<dbReference type="FunFam" id="3.90.1150.10:FF:000063">
    <property type="entry name" value="Probable cystathionine gamma-synthase"/>
    <property type="match status" value="1"/>
</dbReference>
<dbReference type="GO" id="GO:0030170">
    <property type="term" value="F:pyridoxal phosphate binding"/>
    <property type="evidence" value="ECO:0007669"/>
    <property type="project" value="InterPro"/>
</dbReference>
<evidence type="ECO:0000313" key="4">
    <source>
        <dbReference type="EMBL" id="KNE73128.1"/>
    </source>
</evidence>
<organism evidence="4 5">
    <name type="scientific">Allomyces macrogynus (strain ATCC 38327)</name>
    <name type="common">Allomyces javanicus var. macrogynus</name>
    <dbReference type="NCBI Taxonomy" id="578462"/>
    <lineage>
        <taxon>Eukaryota</taxon>
        <taxon>Fungi</taxon>
        <taxon>Fungi incertae sedis</taxon>
        <taxon>Blastocladiomycota</taxon>
        <taxon>Blastocladiomycetes</taxon>
        <taxon>Blastocladiales</taxon>
        <taxon>Blastocladiaceae</taxon>
        <taxon>Allomyces</taxon>
    </lineage>
</organism>
<dbReference type="InterPro" id="IPR051750">
    <property type="entry name" value="Trans-sulfuration_enzymes"/>
</dbReference>
<feature type="compositionally biased region" description="Pro residues" evidence="3">
    <location>
        <begin position="23"/>
        <end position="38"/>
    </location>
</feature>
<name>A0A0L0TE35_ALLM3</name>
<protein>
    <recommendedName>
        <fullName evidence="6">Cystathionine gamma-synthase</fullName>
    </recommendedName>
</protein>
<feature type="region of interest" description="Disordered" evidence="3">
    <location>
        <begin position="1"/>
        <end position="45"/>
    </location>
</feature>
<dbReference type="PANTHER" id="PTHR42699">
    <property type="match status" value="1"/>
</dbReference>
<feature type="compositionally biased region" description="Basic and acidic residues" evidence="3">
    <location>
        <begin position="1"/>
        <end position="21"/>
    </location>
</feature>
<dbReference type="PANTHER" id="PTHR42699:SF1">
    <property type="entry name" value="CYSTATHIONINE GAMMA-SYNTHASE-RELATED"/>
    <property type="match status" value="1"/>
</dbReference>
<dbReference type="EMBL" id="GG745388">
    <property type="protein sequence ID" value="KNE73128.1"/>
    <property type="molecule type" value="Genomic_DNA"/>
</dbReference>
<dbReference type="eggNOG" id="KOG0053">
    <property type="taxonomic scope" value="Eukaryota"/>
</dbReference>
<dbReference type="Gene3D" id="3.40.640.10">
    <property type="entry name" value="Type I PLP-dependent aspartate aminotransferase-like (Major domain)"/>
    <property type="match status" value="1"/>
</dbReference>